<reference evidence="2 3" key="1">
    <citation type="journal article" date="2010" name="Nature">
        <title>The Ectocarpus genome and the independent evolution of multicellularity in brown algae.</title>
        <authorList>
            <person name="Cock J.M."/>
            <person name="Sterck L."/>
            <person name="Rouze P."/>
            <person name="Scornet D."/>
            <person name="Allen A.E."/>
            <person name="Amoutzias G."/>
            <person name="Anthouard V."/>
            <person name="Artiguenave F."/>
            <person name="Aury J.M."/>
            <person name="Badger J.H."/>
            <person name="Beszteri B."/>
            <person name="Billiau K."/>
            <person name="Bonnet E."/>
            <person name="Bothwell J.H."/>
            <person name="Bowler C."/>
            <person name="Boyen C."/>
            <person name="Brownlee C."/>
            <person name="Carrano C.J."/>
            <person name="Charrier B."/>
            <person name="Cho G.Y."/>
            <person name="Coelho S.M."/>
            <person name="Collen J."/>
            <person name="Corre E."/>
            <person name="Da Silva C."/>
            <person name="Delage L."/>
            <person name="Delaroque N."/>
            <person name="Dittami S.M."/>
            <person name="Doulbeau S."/>
            <person name="Elias M."/>
            <person name="Farnham G."/>
            <person name="Gachon C.M."/>
            <person name="Gschloessl B."/>
            <person name="Heesch S."/>
            <person name="Jabbari K."/>
            <person name="Jubin C."/>
            <person name="Kawai H."/>
            <person name="Kimura K."/>
            <person name="Kloareg B."/>
            <person name="Kupper F.C."/>
            <person name="Lang D."/>
            <person name="Le Bail A."/>
            <person name="Leblanc C."/>
            <person name="Lerouge P."/>
            <person name="Lohr M."/>
            <person name="Lopez P.J."/>
            <person name="Martens C."/>
            <person name="Maumus F."/>
            <person name="Michel G."/>
            <person name="Miranda-Saavedra D."/>
            <person name="Morales J."/>
            <person name="Moreau H."/>
            <person name="Motomura T."/>
            <person name="Nagasato C."/>
            <person name="Napoli C.A."/>
            <person name="Nelson D.R."/>
            <person name="Nyvall-Collen P."/>
            <person name="Peters A.F."/>
            <person name="Pommier C."/>
            <person name="Potin P."/>
            <person name="Poulain J."/>
            <person name="Quesneville H."/>
            <person name="Read B."/>
            <person name="Rensing S.A."/>
            <person name="Ritter A."/>
            <person name="Rousvoal S."/>
            <person name="Samanta M."/>
            <person name="Samson G."/>
            <person name="Schroeder D.C."/>
            <person name="Segurens B."/>
            <person name="Strittmatter M."/>
            <person name="Tonon T."/>
            <person name="Tregear J.W."/>
            <person name="Valentin K."/>
            <person name="von Dassow P."/>
            <person name="Yamagishi T."/>
            <person name="Van de Peer Y."/>
            <person name="Wincker P."/>
        </authorList>
    </citation>
    <scope>NUCLEOTIDE SEQUENCE [LARGE SCALE GENOMIC DNA]</scope>
    <source>
        <strain evidence="3">Ec32 / CCAP1310/4</strain>
    </source>
</reference>
<evidence type="ECO:0008006" key="4">
    <source>
        <dbReference type="Google" id="ProtNLM"/>
    </source>
</evidence>
<name>D7G223_ECTSI</name>
<dbReference type="AlphaFoldDB" id="D7G223"/>
<keyword evidence="3" id="KW-1185">Reference proteome</keyword>
<dbReference type="InParanoid" id="D7G223"/>
<feature type="chain" id="PRO_5003096135" description="DUF1415 domain-containing protein" evidence="1">
    <location>
        <begin position="22"/>
        <end position="224"/>
    </location>
</feature>
<dbReference type="OrthoDB" id="198182at2759"/>
<organism evidence="2 3">
    <name type="scientific">Ectocarpus siliculosus</name>
    <name type="common">Brown alga</name>
    <name type="synonym">Conferva siliculosa</name>
    <dbReference type="NCBI Taxonomy" id="2880"/>
    <lineage>
        <taxon>Eukaryota</taxon>
        <taxon>Sar</taxon>
        <taxon>Stramenopiles</taxon>
        <taxon>Ochrophyta</taxon>
        <taxon>PX clade</taxon>
        <taxon>Phaeophyceae</taxon>
        <taxon>Ectocarpales</taxon>
        <taxon>Ectocarpaceae</taxon>
        <taxon>Ectocarpus</taxon>
    </lineage>
</organism>
<dbReference type="Pfam" id="PF07209">
    <property type="entry name" value="DUF1415"/>
    <property type="match status" value="1"/>
</dbReference>
<evidence type="ECO:0000256" key="1">
    <source>
        <dbReference type="SAM" id="SignalP"/>
    </source>
</evidence>
<dbReference type="eggNOG" id="ENOG502S8QH">
    <property type="taxonomic scope" value="Eukaryota"/>
</dbReference>
<sequence length="224" mass="25454">MATVPTLVLFAFILATDTIGAFPLHGGVSNPGRLLALKTSMNTPLRRPRAAVSQAYRRQACVPMANAGGDLEDDARIIRQAKAWVRDVVVKLRLCPFAEAVFNARSGVRYVVTPAETTDEVWREFLLEVDFLMDHDREDVGTTLLIAPRFLSDFREFNDFCRWLEETIEDDEALVDQVLVACFHPRHAFHGLEQDDVLNYEKRSPHPTINLLRCCTTWHERSSI</sequence>
<dbReference type="EMBL" id="FN649733">
    <property type="protein sequence ID" value="CBJ33326.1"/>
    <property type="molecule type" value="Genomic_DNA"/>
</dbReference>
<feature type="signal peptide" evidence="1">
    <location>
        <begin position="1"/>
        <end position="21"/>
    </location>
</feature>
<dbReference type="EMBL" id="FN648665">
    <property type="protein sequence ID" value="CBJ33326.1"/>
    <property type="molecule type" value="Genomic_DNA"/>
</dbReference>
<evidence type="ECO:0000313" key="2">
    <source>
        <dbReference type="EMBL" id="CBJ33326.1"/>
    </source>
</evidence>
<dbReference type="Proteomes" id="UP000002630">
    <property type="component" value="Linkage Group LG08"/>
</dbReference>
<accession>D7G223</accession>
<dbReference type="InterPro" id="IPR009858">
    <property type="entry name" value="DUF1415"/>
</dbReference>
<protein>
    <recommendedName>
        <fullName evidence="4">DUF1415 domain-containing protein</fullName>
    </recommendedName>
</protein>
<proteinExistence type="predicted"/>
<gene>
    <name evidence="2" type="ORF">Esi_0461_0011</name>
</gene>
<evidence type="ECO:0000313" key="3">
    <source>
        <dbReference type="Proteomes" id="UP000002630"/>
    </source>
</evidence>
<keyword evidence="1" id="KW-0732">Signal</keyword>